<name>A0ABD2XVZ6_9GENT</name>
<gene>
    <name evidence="5" type="ORF">ACH5RR_041161</name>
</gene>
<organism evidence="5 6">
    <name type="scientific">Cinchona calisaya</name>
    <dbReference type="NCBI Taxonomy" id="153742"/>
    <lineage>
        <taxon>Eukaryota</taxon>
        <taxon>Viridiplantae</taxon>
        <taxon>Streptophyta</taxon>
        <taxon>Embryophyta</taxon>
        <taxon>Tracheophyta</taxon>
        <taxon>Spermatophyta</taxon>
        <taxon>Magnoliopsida</taxon>
        <taxon>eudicotyledons</taxon>
        <taxon>Gunneridae</taxon>
        <taxon>Pentapetalae</taxon>
        <taxon>asterids</taxon>
        <taxon>lamiids</taxon>
        <taxon>Gentianales</taxon>
        <taxon>Rubiaceae</taxon>
        <taxon>Cinchonoideae</taxon>
        <taxon>Cinchoneae</taxon>
        <taxon>Cinchona</taxon>
    </lineage>
</organism>
<evidence type="ECO:0000256" key="1">
    <source>
        <dbReference type="ARBA" id="ARBA00005771"/>
    </source>
</evidence>
<protein>
    <recommendedName>
        <fullName evidence="3">Sulfotransferase</fullName>
        <ecNumber evidence="3">2.8.2.-</ecNumber>
    </recommendedName>
</protein>
<reference evidence="5 6" key="1">
    <citation type="submission" date="2024-11" db="EMBL/GenBank/DDBJ databases">
        <title>A near-complete genome assembly of Cinchona calisaya.</title>
        <authorList>
            <person name="Lian D.C."/>
            <person name="Zhao X.W."/>
            <person name="Wei L."/>
        </authorList>
    </citation>
    <scope>NUCLEOTIDE SEQUENCE [LARGE SCALE GENOMIC DNA]</scope>
    <source>
        <tissue evidence="5">Nenye</tissue>
    </source>
</reference>
<dbReference type="AlphaFoldDB" id="A0ABD2XVZ6"/>
<comment type="caution">
    <text evidence="5">The sequence shown here is derived from an EMBL/GenBank/DDBJ whole genome shotgun (WGS) entry which is preliminary data.</text>
</comment>
<evidence type="ECO:0000313" key="5">
    <source>
        <dbReference type="EMBL" id="KAL3498429.1"/>
    </source>
</evidence>
<dbReference type="Gene3D" id="3.40.50.300">
    <property type="entry name" value="P-loop containing nucleotide triphosphate hydrolases"/>
    <property type="match status" value="1"/>
</dbReference>
<evidence type="ECO:0000313" key="6">
    <source>
        <dbReference type="Proteomes" id="UP001630127"/>
    </source>
</evidence>
<dbReference type="Proteomes" id="UP001630127">
    <property type="component" value="Unassembled WGS sequence"/>
</dbReference>
<dbReference type="SUPFAM" id="SSF52540">
    <property type="entry name" value="P-loop containing nucleoside triphosphate hydrolases"/>
    <property type="match status" value="1"/>
</dbReference>
<accession>A0ABD2XVZ6</accession>
<evidence type="ECO:0000256" key="3">
    <source>
        <dbReference type="RuleBase" id="RU361155"/>
    </source>
</evidence>
<dbReference type="EC" id="2.8.2.-" evidence="3"/>
<evidence type="ECO:0000259" key="4">
    <source>
        <dbReference type="Pfam" id="PF00685"/>
    </source>
</evidence>
<dbReference type="Pfam" id="PF00685">
    <property type="entry name" value="Sulfotransfer_1"/>
    <property type="match status" value="1"/>
</dbReference>
<comment type="similarity">
    <text evidence="1 3">Belongs to the sulfotransferase 1 family.</text>
</comment>
<dbReference type="InterPro" id="IPR027417">
    <property type="entry name" value="P-loop_NTPase"/>
</dbReference>
<dbReference type="GO" id="GO:0016740">
    <property type="term" value="F:transferase activity"/>
    <property type="evidence" value="ECO:0007669"/>
    <property type="project" value="UniProtKB-KW"/>
</dbReference>
<dbReference type="EMBL" id="JBJUIK010000017">
    <property type="protein sequence ID" value="KAL3498429.1"/>
    <property type="molecule type" value="Genomic_DNA"/>
</dbReference>
<keyword evidence="2 3" id="KW-0808">Transferase</keyword>
<evidence type="ECO:0000256" key="2">
    <source>
        <dbReference type="ARBA" id="ARBA00022679"/>
    </source>
</evidence>
<keyword evidence="6" id="KW-1185">Reference proteome</keyword>
<feature type="domain" description="Sulfotransferase" evidence="4">
    <location>
        <begin position="14"/>
        <end position="209"/>
    </location>
</feature>
<dbReference type="PANTHER" id="PTHR11783">
    <property type="entry name" value="SULFOTRANSFERASE SULT"/>
    <property type="match status" value="1"/>
</dbReference>
<sequence>MEIKPDHYFPSIDSTKNRIVSSHLPYMSLPKAVKDSSASKLIYVCRNPKDAFVSLWHFTNKLRPPQVGSLSLEEAVEMFCKGVSVAGPFWDHVLQYWQESLKNPDKVLVLKYEDLRDEPNSHVKRIAEFMGCPFSKEEEASGIVNEIINFCSFEKLSNFEVNKHGKDRSGLEYKNFFRCAMAEDWKNYLTPDMADRIDLLTIKKFQGFGLKLLRIQRFISFLHFEDEL</sequence>
<proteinExistence type="inferred from homology"/>
<dbReference type="InterPro" id="IPR000863">
    <property type="entry name" value="Sulfotransferase_dom"/>
</dbReference>